<sequence length="111" mass="11825">MTEPASHDVHVVVGDDSDRSRYEAHIGDRLAGVLSYADDADGNRVLQHTVVGDAFGGHGVGSALARFAMQDATDAGRRIVPQCTFVQGWLGKHPEHQSLVAHPYVPSPPTA</sequence>
<feature type="domain" description="N-acetyltransferase" evidence="1">
    <location>
        <begin position="14"/>
        <end position="101"/>
    </location>
</feature>
<dbReference type="Pfam" id="PF14542">
    <property type="entry name" value="Acetyltransf_CG"/>
    <property type="match status" value="1"/>
</dbReference>
<comment type="caution">
    <text evidence="2">The sequence shown here is derived from an EMBL/GenBank/DDBJ whole genome shotgun (WGS) entry which is preliminary data.</text>
</comment>
<dbReference type="Gene3D" id="3.40.630.30">
    <property type="match status" value="1"/>
</dbReference>
<dbReference type="CDD" id="cd04301">
    <property type="entry name" value="NAT_SF"/>
    <property type="match status" value="1"/>
</dbReference>
<evidence type="ECO:0000313" key="3">
    <source>
        <dbReference type="Proteomes" id="UP000323221"/>
    </source>
</evidence>
<dbReference type="PROSITE" id="PS51729">
    <property type="entry name" value="GNAT_YJDJ"/>
    <property type="match status" value="1"/>
</dbReference>
<reference evidence="2 3" key="1">
    <citation type="submission" date="2019-08" db="EMBL/GenBank/DDBJ databases">
        <title>Agrococcus lahaulensis sp. nov., isolated from a cold desert of the Indian Himalayas.</title>
        <authorList>
            <person name="Qu J.H."/>
        </authorList>
    </citation>
    <scope>NUCLEOTIDE SEQUENCE [LARGE SCALE GENOMIC DNA]</scope>
    <source>
        <strain evidence="2 3">NS18</strain>
    </source>
</reference>
<dbReference type="InterPro" id="IPR045057">
    <property type="entry name" value="Gcn5-rel_NAT"/>
</dbReference>
<dbReference type="OrthoDB" id="5405911at2"/>
<dbReference type="EMBL" id="VOIR01000012">
    <property type="protein sequence ID" value="KAA6435197.1"/>
    <property type="molecule type" value="Genomic_DNA"/>
</dbReference>
<dbReference type="Proteomes" id="UP000323221">
    <property type="component" value="Unassembled WGS sequence"/>
</dbReference>
<accession>A0A5M8QGK3</accession>
<evidence type="ECO:0000259" key="1">
    <source>
        <dbReference type="PROSITE" id="PS51729"/>
    </source>
</evidence>
<dbReference type="PANTHER" id="PTHR31435:SF10">
    <property type="entry name" value="BSR4717 PROTEIN"/>
    <property type="match status" value="1"/>
</dbReference>
<organism evidence="2 3">
    <name type="scientific">Agrococcus sediminis</name>
    <dbReference type="NCBI Taxonomy" id="2599924"/>
    <lineage>
        <taxon>Bacteria</taxon>
        <taxon>Bacillati</taxon>
        <taxon>Actinomycetota</taxon>
        <taxon>Actinomycetes</taxon>
        <taxon>Micrococcales</taxon>
        <taxon>Microbacteriaceae</taxon>
        <taxon>Agrococcus</taxon>
    </lineage>
</organism>
<dbReference type="RefSeq" id="WP_146355818.1">
    <property type="nucleotide sequence ID" value="NZ_JBFBFL010000001.1"/>
</dbReference>
<dbReference type="GO" id="GO:0016740">
    <property type="term" value="F:transferase activity"/>
    <property type="evidence" value="ECO:0007669"/>
    <property type="project" value="UniProtKB-KW"/>
</dbReference>
<protein>
    <submittedName>
        <fullName evidence="2">N-acetyltransferase</fullName>
    </submittedName>
</protein>
<dbReference type="InterPro" id="IPR016181">
    <property type="entry name" value="Acyl_CoA_acyltransferase"/>
</dbReference>
<dbReference type="SUPFAM" id="SSF55729">
    <property type="entry name" value="Acyl-CoA N-acyltransferases (Nat)"/>
    <property type="match status" value="1"/>
</dbReference>
<proteinExistence type="predicted"/>
<dbReference type="AlphaFoldDB" id="A0A5M8QGK3"/>
<gene>
    <name evidence="2" type="ORF">FQ330_05440</name>
</gene>
<keyword evidence="2" id="KW-0808">Transferase</keyword>
<dbReference type="InterPro" id="IPR031165">
    <property type="entry name" value="GNAT_YJDJ"/>
</dbReference>
<name>A0A5M8QGK3_9MICO</name>
<keyword evidence="3" id="KW-1185">Reference proteome</keyword>
<evidence type="ECO:0000313" key="2">
    <source>
        <dbReference type="EMBL" id="KAA6435197.1"/>
    </source>
</evidence>
<dbReference type="PANTHER" id="PTHR31435">
    <property type="entry name" value="PROTEIN NATD1"/>
    <property type="match status" value="1"/>
</dbReference>